<dbReference type="EMBL" id="ACFC01000007">
    <property type="protein sequence ID" value="EEE06048.1"/>
    <property type="molecule type" value="Genomic_DNA"/>
</dbReference>
<feature type="region of interest" description="Disordered" evidence="1">
    <location>
        <begin position="18"/>
        <end position="44"/>
    </location>
</feature>
<dbReference type="AlphaFoldDB" id="B9BSH8"/>
<evidence type="ECO:0000313" key="2">
    <source>
        <dbReference type="EMBL" id="EEE06048.1"/>
    </source>
</evidence>
<comment type="caution">
    <text evidence="2">The sequence shown here is derived from an EMBL/GenBank/DDBJ whole genome shotgun (WGS) entry which is preliminary data.</text>
</comment>
<organism evidence="2 3">
    <name type="scientific">Burkholderia multivorans CGD2</name>
    <dbReference type="NCBI Taxonomy" id="513052"/>
    <lineage>
        <taxon>Bacteria</taxon>
        <taxon>Pseudomonadati</taxon>
        <taxon>Pseudomonadota</taxon>
        <taxon>Betaproteobacteria</taxon>
        <taxon>Burkholderiales</taxon>
        <taxon>Burkholderiaceae</taxon>
        <taxon>Burkholderia</taxon>
        <taxon>Burkholderia cepacia complex</taxon>
    </lineage>
</organism>
<proteinExistence type="predicted"/>
<evidence type="ECO:0000313" key="3">
    <source>
        <dbReference type="Proteomes" id="UP000004535"/>
    </source>
</evidence>
<dbReference type="Proteomes" id="UP000004535">
    <property type="component" value="Unassembled WGS sequence"/>
</dbReference>
<name>B9BSH8_9BURK</name>
<feature type="compositionally biased region" description="Basic residues" evidence="1">
    <location>
        <begin position="18"/>
        <end position="34"/>
    </location>
</feature>
<reference evidence="2 3" key="1">
    <citation type="journal article" date="2012" name="J. Bacteriol.">
        <title>Draft Genome Sequence Determination for Cystic Fibrosis and Chronic Granulomatous Disease Burkholderia multivorans Isolates.</title>
        <authorList>
            <person name="Varga J.J."/>
            <person name="Losada L."/>
            <person name="Zelazny A.M."/>
            <person name="Brinkac L."/>
            <person name="Harkins D."/>
            <person name="Radune D."/>
            <person name="Hostetler J."/>
            <person name="Sampaio E.P."/>
            <person name="Ronning C.M."/>
            <person name="Nierman W.C."/>
            <person name="Greenberg D.E."/>
            <person name="Holland S.M."/>
            <person name="Goldberg J.B."/>
        </authorList>
    </citation>
    <scope>NUCLEOTIDE SEQUENCE [LARGE SCALE GENOMIC DNA]</scope>
    <source>
        <strain evidence="2 3">CGD2</strain>
    </source>
</reference>
<evidence type="ECO:0000256" key="1">
    <source>
        <dbReference type="SAM" id="MobiDB-lite"/>
    </source>
</evidence>
<gene>
    <name evidence="2" type="ORF">BURMUCGD2_2744</name>
</gene>
<protein>
    <submittedName>
        <fullName evidence="2">Uncharacterized protein</fullName>
    </submittedName>
</protein>
<sequence length="44" mass="4746">MRGVRSVECGIHDAKTGGKRVFSHSAQARRRSAVRHMAPSRGAA</sequence>
<accession>B9BSH8</accession>